<dbReference type="CDD" id="cd02440">
    <property type="entry name" value="AdoMet_MTases"/>
    <property type="match status" value="1"/>
</dbReference>
<accession>A0AAE9WA74</accession>
<keyword evidence="6 9" id="KW-0949">S-adenosyl-L-methionine</keyword>
<evidence type="ECO:0000256" key="2">
    <source>
        <dbReference type="ARBA" id="ARBA00006301"/>
    </source>
</evidence>
<comment type="similarity">
    <text evidence="2 9">Belongs to the methyltransferase superfamily. RRP8 family.</text>
</comment>
<comment type="function">
    <text evidence="9">S-adenosyl-L-methionine-dependent methyltransferase that specifically methylates the N(1) position of adenine in helix 25.1 in 25S rRNA. Required both for ribosomal 40S and 60S subunits biogenesis. Required for efficient pre-rRNA cleavage at site A2.</text>
</comment>
<dbReference type="InterPro" id="IPR007823">
    <property type="entry name" value="RRP8"/>
</dbReference>
<comment type="subcellular location">
    <subcellularLocation>
        <location evidence="1 9">Nucleus</location>
        <location evidence="1 9">Nucleolus</location>
    </subcellularLocation>
</comment>
<evidence type="ECO:0000256" key="8">
    <source>
        <dbReference type="ARBA" id="ARBA00076672"/>
    </source>
</evidence>
<dbReference type="InterPro" id="IPR029063">
    <property type="entry name" value="SAM-dependent_MTases_sf"/>
</dbReference>
<evidence type="ECO:0000313" key="11">
    <source>
        <dbReference type="EMBL" id="WBW71502.1"/>
    </source>
</evidence>
<protein>
    <recommendedName>
        <fullName evidence="8 9">Ribosomal RNA-processing protein 8</fullName>
        <ecNumber evidence="9">2.1.1.-</ecNumber>
    </recommendedName>
</protein>
<keyword evidence="3 9" id="KW-0698">rRNA processing</keyword>
<evidence type="ECO:0000313" key="12">
    <source>
        <dbReference type="Proteomes" id="UP001212411"/>
    </source>
</evidence>
<evidence type="ECO:0000256" key="10">
    <source>
        <dbReference type="SAM" id="MobiDB-lite"/>
    </source>
</evidence>
<dbReference type="PANTHER" id="PTHR12787">
    <property type="entry name" value="RIBOSOMAL RNA-PROCESSING PROTEIN 8"/>
    <property type="match status" value="1"/>
</dbReference>
<dbReference type="GeneID" id="80875291"/>
<feature type="region of interest" description="Disordered" evidence="10">
    <location>
        <begin position="1"/>
        <end position="78"/>
    </location>
</feature>
<keyword evidence="4 9" id="KW-0489">Methyltransferase</keyword>
<dbReference type="InterPro" id="IPR042036">
    <property type="entry name" value="RRP8_N"/>
</dbReference>
<dbReference type="GO" id="GO:0016433">
    <property type="term" value="F:rRNA (adenine) methyltransferase activity"/>
    <property type="evidence" value="ECO:0007669"/>
    <property type="project" value="TreeGrafter"/>
</dbReference>
<gene>
    <name evidence="11" type="primary">rrp8</name>
    <name evidence="11" type="ORF">SOMG_01809</name>
</gene>
<dbReference type="GO" id="GO:0042273">
    <property type="term" value="P:ribosomal large subunit biogenesis"/>
    <property type="evidence" value="ECO:0007669"/>
    <property type="project" value="TreeGrafter"/>
</dbReference>
<proteinExistence type="inferred from homology"/>
<keyword evidence="12" id="KW-1185">Reference proteome</keyword>
<dbReference type="EMBL" id="CP115611">
    <property type="protein sequence ID" value="WBW71502.1"/>
    <property type="molecule type" value="Genomic_DNA"/>
</dbReference>
<evidence type="ECO:0000256" key="5">
    <source>
        <dbReference type="ARBA" id="ARBA00022679"/>
    </source>
</evidence>
<dbReference type="GO" id="GO:0005730">
    <property type="term" value="C:nucleolus"/>
    <property type="evidence" value="ECO:0007669"/>
    <property type="project" value="UniProtKB-SubCell"/>
</dbReference>
<reference evidence="11 12" key="1">
    <citation type="journal article" date="2023" name="G3 (Bethesda)">
        <title>A high-quality reference genome for the fission yeast Schizosaccharomyces osmophilus.</title>
        <authorList>
            <person name="Jia G.S."/>
            <person name="Zhang W.C."/>
            <person name="Liang Y."/>
            <person name="Liu X.H."/>
            <person name="Rhind N."/>
            <person name="Pidoux A."/>
            <person name="Brysch-Herzberg M."/>
            <person name="Du L.L."/>
        </authorList>
    </citation>
    <scope>NUCLEOTIDE SEQUENCE [LARGE SCALE GENOMIC DNA]</scope>
    <source>
        <strain evidence="11 12">CBS 15793</strain>
    </source>
</reference>
<dbReference type="Pfam" id="PF05148">
    <property type="entry name" value="Methyltransf_8"/>
    <property type="match status" value="1"/>
</dbReference>
<evidence type="ECO:0000256" key="6">
    <source>
        <dbReference type="ARBA" id="ARBA00022691"/>
    </source>
</evidence>
<dbReference type="Proteomes" id="UP001212411">
    <property type="component" value="Chromosome 1"/>
</dbReference>
<dbReference type="AlphaFoldDB" id="A0AAE9WA74"/>
<feature type="compositionally biased region" description="Basic and acidic residues" evidence="10">
    <location>
        <begin position="14"/>
        <end position="63"/>
    </location>
</feature>
<name>A0AAE9WA74_9SCHI</name>
<dbReference type="Gene3D" id="1.10.10.2150">
    <property type="entry name" value="Ribosomal RNA-processing protein 8, N-terminal domain"/>
    <property type="match status" value="1"/>
</dbReference>
<evidence type="ECO:0000256" key="9">
    <source>
        <dbReference type="RuleBase" id="RU365074"/>
    </source>
</evidence>
<organism evidence="11 12">
    <name type="scientific">Schizosaccharomyces osmophilus</name>
    <dbReference type="NCBI Taxonomy" id="2545709"/>
    <lineage>
        <taxon>Eukaryota</taxon>
        <taxon>Fungi</taxon>
        <taxon>Dikarya</taxon>
        <taxon>Ascomycota</taxon>
        <taxon>Taphrinomycotina</taxon>
        <taxon>Schizosaccharomycetes</taxon>
        <taxon>Schizosaccharomycetales</taxon>
        <taxon>Schizosaccharomycetaceae</taxon>
        <taxon>Schizosaccharomyces</taxon>
    </lineage>
</organism>
<keyword evidence="7 9" id="KW-0539">Nucleus</keyword>
<evidence type="ECO:0000256" key="7">
    <source>
        <dbReference type="ARBA" id="ARBA00023242"/>
    </source>
</evidence>
<dbReference type="RefSeq" id="XP_056035745.1">
    <property type="nucleotide sequence ID" value="XM_056180602.1"/>
</dbReference>
<dbReference type="EC" id="2.1.1.-" evidence="9"/>
<evidence type="ECO:0000256" key="3">
    <source>
        <dbReference type="ARBA" id="ARBA00022552"/>
    </source>
</evidence>
<dbReference type="PANTHER" id="PTHR12787:SF0">
    <property type="entry name" value="RIBOSOMAL RNA-PROCESSING PROTEIN 8"/>
    <property type="match status" value="1"/>
</dbReference>
<evidence type="ECO:0000256" key="1">
    <source>
        <dbReference type="ARBA" id="ARBA00004604"/>
    </source>
</evidence>
<dbReference type="SUPFAM" id="SSF53335">
    <property type="entry name" value="S-adenosyl-L-methionine-dependent methyltransferases"/>
    <property type="match status" value="1"/>
</dbReference>
<dbReference type="Gene3D" id="3.40.50.150">
    <property type="entry name" value="Vaccinia Virus protein VP39"/>
    <property type="match status" value="1"/>
</dbReference>
<keyword evidence="5 9" id="KW-0808">Transferase</keyword>
<sequence length="313" mass="36031">MFQVNWDLGSAPPKRQEPKEYKKRKNQTEKAKPELIKNKDSKGQEPSTKKQKQEQKESEKFAIESKQPSPAQQGDKKLANEDSLTMLQKKMKGKLDGAKFRWINERLYTTESEDAVKLFRDSPDMFEVYHAGFRHQIENWPENPVDVFIRFLKERYDKKKRPVNVVDLGCGEAKIAATFEASKHIQVQSFDLVSANKFIVASDISNLPLEDGSVDIAIFCLSLMGTNWQSFLQEAHRVLKPQTGQLWVAEIKSRFSDKSGKVFAQELPKMGFENTSLALGNKMFTLFEFVKRPLLEKPQTLPPILNACIYKRR</sequence>
<dbReference type="FunFam" id="1.10.10.2150:FF:000001">
    <property type="entry name" value="Ribosomal RNA-processing protein 8"/>
    <property type="match status" value="1"/>
</dbReference>
<evidence type="ECO:0000256" key="4">
    <source>
        <dbReference type="ARBA" id="ARBA00022603"/>
    </source>
</evidence>
<dbReference type="KEGG" id="som:SOMG_01809"/>